<feature type="domain" description="KH type-2" evidence="7">
    <location>
        <begin position="340"/>
        <end position="417"/>
    </location>
</feature>
<dbReference type="PRINTS" id="PR00326">
    <property type="entry name" value="GTP1OBG"/>
</dbReference>
<dbReference type="GO" id="GO:0000028">
    <property type="term" value="P:ribosomal small subunit assembly"/>
    <property type="evidence" value="ECO:0007669"/>
    <property type="project" value="TreeGrafter"/>
</dbReference>
<dbReference type="InterPro" id="IPR027417">
    <property type="entry name" value="P-loop_NTPase"/>
</dbReference>
<dbReference type="EMBL" id="CAID01000013">
    <property type="protein sequence ID" value="CEG00190.1"/>
    <property type="molecule type" value="Genomic_DNA"/>
</dbReference>
<name>A0A096P7N3_OSTTA</name>
<dbReference type="GeneID" id="9837530"/>
<dbReference type="AlphaFoldDB" id="A0A096P7N3"/>
<comment type="similarity">
    <text evidence="1 6">Belongs to the TRAFAC class TrmE-Era-EngA-EngB-Septin-like GTPase superfamily. Era GTPase family.</text>
</comment>
<evidence type="ECO:0000313" key="9">
    <source>
        <dbReference type="Proteomes" id="UP000009170"/>
    </source>
</evidence>
<dbReference type="Proteomes" id="UP000009170">
    <property type="component" value="Unassembled WGS sequence"/>
</dbReference>
<dbReference type="CDD" id="cd22534">
    <property type="entry name" value="KH-II_Era"/>
    <property type="match status" value="1"/>
</dbReference>
<gene>
    <name evidence="8" type="ORF">OT_ostta13g02490</name>
</gene>
<dbReference type="FunCoup" id="A0A096P7N3">
    <property type="interactions" value="1670"/>
</dbReference>
<organism evidence="8 9">
    <name type="scientific">Ostreococcus tauri</name>
    <name type="common">Marine green alga</name>
    <dbReference type="NCBI Taxonomy" id="70448"/>
    <lineage>
        <taxon>Eukaryota</taxon>
        <taxon>Viridiplantae</taxon>
        <taxon>Chlorophyta</taxon>
        <taxon>Mamiellophyceae</taxon>
        <taxon>Mamiellales</taxon>
        <taxon>Bathycoccaceae</taxon>
        <taxon>Ostreococcus</taxon>
    </lineage>
</organism>
<dbReference type="HAMAP" id="MF_00367">
    <property type="entry name" value="GTPase_Era"/>
    <property type="match status" value="1"/>
</dbReference>
<protein>
    <submittedName>
        <fullName evidence="8">P-loop containing nucleoside triphosphate hydrolase</fullName>
    </submittedName>
</protein>
<dbReference type="InterPro" id="IPR006073">
    <property type="entry name" value="GTP-bd"/>
</dbReference>
<evidence type="ECO:0000256" key="1">
    <source>
        <dbReference type="ARBA" id="ARBA00007921"/>
    </source>
</evidence>
<dbReference type="InterPro" id="IPR005662">
    <property type="entry name" value="GTPase_Era-like"/>
</dbReference>
<evidence type="ECO:0000256" key="4">
    <source>
        <dbReference type="ARBA" id="ARBA00023134"/>
    </source>
</evidence>
<dbReference type="InParanoid" id="A0A096P7N3"/>
<dbReference type="CDD" id="cd04163">
    <property type="entry name" value="Era"/>
    <property type="match status" value="1"/>
</dbReference>
<dbReference type="RefSeq" id="XP_022840242.1">
    <property type="nucleotide sequence ID" value="XM_022982749.1"/>
</dbReference>
<dbReference type="GO" id="GO:0019843">
    <property type="term" value="F:rRNA binding"/>
    <property type="evidence" value="ECO:0007669"/>
    <property type="project" value="TreeGrafter"/>
</dbReference>
<dbReference type="PANTHER" id="PTHR42698">
    <property type="entry name" value="GTPASE ERA"/>
    <property type="match status" value="1"/>
</dbReference>
<dbReference type="InterPro" id="IPR015946">
    <property type="entry name" value="KH_dom-like_a/b"/>
</dbReference>
<accession>A0A096P7N3</accession>
<reference evidence="9" key="1">
    <citation type="journal article" date="2006" name="Proc. Natl. Acad. Sci. U.S.A.">
        <title>Genome analysis of the smallest free-living eukaryote Ostreococcus tauri unveils many unique features.</title>
        <authorList>
            <person name="Derelle E."/>
            <person name="Ferraz C."/>
            <person name="Rombauts S."/>
            <person name="Rouze P."/>
            <person name="Worden A.Z."/>
            <person name="Robbens S."/>
            <person name="Partensky F."/>
            <person name="Degroeve S."/>
            <person name="Echeynie S."/>
            <person name="Cooke R."/>
            <person name="Saeys Y."/>
            <person name="Wuyts J."/>
            <person name="Jabbari K."/>
            <person name="Bowler C."/>
            <person name="Panaud O."/>
            <person name="Piegu B."/>
            <person name="Ball S.G."/>
            <person name="Ral J.-P."/>
            <person name="Bouget F.-Y."/>
            <person name="Piganeau G."/>
            <person name="De Baets B."/>
            <person name="Picard A."/>
            <person name="Delseny M."/>
            <person name="Demaille J."/>
            <person name="Van de Peer Y."/>
            <person name="Moreau H."/>
        </authorList>
    </citation>
    <scope>NUCLEOTIDE SEQUENCE [LARGE SCALE GENOMIC DNA]</scope>
    <source>
        <strain evidence="9">OTTH 0595 / CCAP 157/2 / RCC745</strain>
    </source>
</reference>
<dbReference type="InterPro" id="IPR004044">
    <property type="entry name" value="KH_dom_type_2"/>
</dbReference>
<evidence type="ECO:0000313" key="8">
    <source>
        <dbReference type="EMBL" id="CEG00190.1"/>
    </source>
</evidence>
<keyword evidence="9" id="KW-1185">Reference proteome</keyword>
<dbReference type="SUPFAM" id="SSF52540">
    <property type="entry name" value="P-loop containing nucleoside triphosphate hydrolases"/>
    <property type="match status" value="1"/>
</dbReference>
<dbReference type="GO" id="GO:0043024">
    <property type="term" value="F:ribosomal small subunit binding"/>
    <property type="evidence" value="ECO:0007669"/>
    <property type="project" value="TreeGrafter"/>
</dbReference>
<comment type="caution">
    <text evidence="8">The sequence shown here is derived from an EMBL/GenBank/DDBJ whole genome shotgun (WGS) entry which is preliminary data.</text>
</comment>
<sequence>MSTRRAVTGAVSTVARARASIARVVRGARTTGDGDSTDARAASRWRRGELSRADVNPYGSRARGRVIARAIERVERVAAATARRAGGRTTREDAIEGDDVDATGDARRGARRDGCFLERCARVALVGAPNAGKSALANALVGDTVSAVSRKTNTTRRRAIGCRTVGDAQVVIVDAPGVVGREHYRNAAHGRKVEHAFETAAECDALALVVDARRQLERRDTRILDIVRRVREAMDEIREDKGADARAVLVLNKVDDVPKELRAGLVKMVDDFQKAGGEGFKFDRVFPVSALTGAGTRALLEYLLDTAPEAPWEFDPMKSSDMTDAQRALEIVRESVYNRLNAEIPYEVDIAHVSWEDFRNGDVRIEQNVLVDTASQRKIVVGKSGEVIGQIGISARVLLEHVLRRKVHLILNVRLKKKKKNYRMSDDIIYAENY</sequence>
<evidence type="ECO:0000256" key="2">
    <source>
        <dbReference type="ARBA" id="ARBA00022741"/>
    </source>
</evidence>
<dbReference type="NCBIfam" id="TIGR00436">
    <property type="entry name" value="era"/>
    <property type="match status" value="1"/>
</dbReference>
<dbReference type="Pfam" id="PF07650">
    <property type="entry name" value="KH_2"/>
    <property type="match status" value="1"/>
</dbReference>
<dbReference type="GO" id="GO:0016787">
    <property type="term" value="F:hydrolase activity"/>
    <property type="evidence" value="ECO:0007669"/>
    <property type="project" value="UniProtKB-KW"/>
</dbReference>
<keyword evidence="8" id="KW-0378">Hydrolase</keyword>
<keyword evidence="3 5" id="KW-0694">RNA-binding</keyword>
<dbReference type="InterPro" id="IPR005225">
    <property type="entry name" value="Small_GTP-bd"/>
</dbReference>
<dbReference type="OrthoDB" id="8954335at2759"/>
<dbReference type="PANTHER" id="PTHR42698:SF1">
    <property type="entry name" value="GTPASE ERA, MITOCHONDRIAL"/>
    <property type="match status" value="1"/>
</dbReference>
<evidence type="ECO:0000259" key="7">
    <source>
        <dbReference type="PROSITE" id="PS50823"/>
    </source>
</evidence>
<evidence type="ECO:0000256" key="3">
    <source>
        <dbReference type="ARBA" id="ARBA00022884"/>
    </source>
</evidence>
<dbReference type="PROSITE" id="PS50823">
    <property type="entry name" value="KH_TYPE_2"/>
    <property type="match status" value="1"/>
</dbReference>
<dbReference type="Gene3D" id="3.30.300.20">
    <property type="match status" value="1"/>
</dbReference>
<dbReference type="NCBIfam" id="TIGR00231">
    <property type="entry name" value="small_GTP"/>
    <property type="match status" value="1"/>
</dbReference>
<dbReference type="KEGG" id="ota:OT_ostta13g02490"/>
<dbReference type="Gene3D" id="3.40.50.300">
    <property type="entry name" value="P-loop containing nucleotide triphosphate hydrolases"/>
    <property type="match status" value="1"/>
</dbReference>
<evidence type="ECO:0000256" key="5">
    <source>
        <dbReference type="PROSITE-ProRule" id="PRU00118"/>
    </source>
</evidence>
<dbReference type="InterPro" id="IPR030388">
    <property type="entry name" value="G_ERA_dom"/>
</dbReference>
<dbReference type="STRING" id="70448.A0A096P7N3"/>
<proteinExistence type="inferred from homology"/>
<dbReference type="Pfam" id="PF01926">
    <property type="entry name" value="MMR_HSR1"/>
    <property type="match status" value="1"/>
</dbReference>
<dbReference type="GO" id="GO:0005525">
    <property type="term" value="F:GTP binding"/>
    <property type="evidence" value="ECO:0007669"/>
    <property type="project" value="UniProtKB-KW"/>
</dbReference>
<evidence type="ECO:0000256" key="6">
    <source>
        <dbReference type="RuleBase" id="RU003761"/>
    </source>
</evidence>
<dbReference type="SUPFAM" id="SSF54814">
    <property type="entry name" value="Prokaryotic type KH domain (KH-domain type II)"/>
    <property type="match status" value="1"/>
</dbReference>
<keyword evidence="2 6" id="KW-0547">Nucleotide-binding</keyword>
<dbReference type="InterPro" id="IPR009019">
    <property type="entry name" value="KH_sf_prok-type"/>
</dbReference>
<keyword evidence="4 6" id="KW-0342">GTP-binding</keyword>
<reference evidence="8 9" key="2">
    <citation type="journal article" date="2014" name="BMC Genomics">
        <title>An improved genome of the model marine alga Ostreococcus tauri unfolds by assessing Illumina de novo assemblies.</title>
        <authorList>
            <person name="Blanc-Mathieu R."/>
            <person name="Verhelst B."/>
            <person name="Derelle E."/>
            <person name="Rombauts S."/>
            <person name="Bouget F.Y."/>
            <person name="Carre I."/>
            <person name="Chateau A."/>
            <person name="Eyre-Walker A."/>
            <person name="Grimsley N."/>
            <person name="Moreau H."/>
            <person name="Piegu B."/>
            <person name="Rivals E."/>
            <person name="Schackwitz W."/>
            <person name="Van de Peer Y."/>
            <person name="Piganeau G."/>
        </authorList>
    </citation>
    <scope>NUCLEOTIDE SEQUENCE [LARGE SCALE GENOMIC DNA]</scope>
    <source>
        <strain evidence="9">OTTH 0595 / CCAP 157/2 / RCC745</strain>
    </source>
</reference>